<protein>
    <submittedName>
        <fullName evidence="2">Uncharacterized protein</fullName>
    </submittedName>
</protein>
<feature type="transmembrane region" description="Helical" evidence="1">
    <location>
        <begin position="102"/>
        <end position="121"/>
    </location>
</feature>
<comment type="caution">
    <text evidence="2">The sequence shown here is derived from an EMBL/GenBank/DDBJ whole genome shotgun (WGS) entry which is preliminary data.</text>
</comment>
<dbReference type="EMBL" id="JBITLV010000003">
    <property type="protein sequence ID" value="MFI7587403.1"/>
    <property type="molecule type" value="Genomic_DNA"/>
</dbReference>
<reference evidence="2 3" key="1">
    <citation type="submission" date="2024-10" db="EMBL/GenBank/DDBJ databases">
        <title>The Natural Products Discovery Center: Release of the First 8490 Sequenced Strains for Exploring Actinobacteria Biosynthetic Diversity.</title>
        <authorList>
            <person name="Kalkreuter E."/>
            <person name="Kautsar S.A."/>
            <person name="Yang D."/>
            <person name="Bader C.D."/>
            <person name="Teijaro C.N."/>
            <person name="Fluegel L."/>
            <person name="Davis C.M."/>
            <person name="Simpson J.R."/>
            <person name="Lauterbach L."/>
            <person name="Steele A.D."/>
            <person name="Gui C."/>
            <person name="Meng S."/>
            <person name="Li G."/>
            <person name="Viehrig K."/>
            <person name="Ye F."/>
            <person name="Su P."/>
            <person name="Kiefer A.F."/>
            <person name="Nichols A."/>
            <person name="Cepeda A.J."/>
            <person name="Yan W."/>
            <person name="Fan B."/>
            <person name="Jiang Y."/>
            <person name="Adhikari A."/>
            <person name="Zheng C.-J."/>
            <person name="Schuster L."/>
            <person name="Cowan T.M."/>
            <person name="Smanski M.J."/>
            <person name="Chevrette M.G."/>
            <person name="De Carvalho L.P.S."/>
            <person name="Shen B."/>
        </authorList>
    </citation>
    <scope>NUCLEOTIDE SEQUENCE [LARGE SCALE GENOMIC DNA]</scope>
    <source>
        <strain evidence="2 3">NPDC049639</strain>
    </source>
</reference>
<proteinExistence type="predicted"/>
<evidence type="ECO:0000313" key="2">
    <source>
        <dbReference type="EMBL" id="MFI7587403.1"/>
    </source>
</evidence>
<keyword evidence="1" id="KW-0812">Transmembrane</keyword>
<dbReference type="RefSeq" id="WP_398279028.1">
    <property type="nucleotide sequence ID" value="NZ_JBITLV010000003.1"/>
</dbReference>
<evidence type="ECO:0000313" key="3">
    <source>
        <dbReference type="Proteomes" id="UP001612915"/>
    </source>
</evidence>
<feature type="transmembrane region" description="Helical" evidence="1">
    <location>
        <begin position="74"/>
        <end position="96"/>
    </location>
</feature>
<evidence type="ECO:0000256" key="1">
    <source>
        <dbReference type="SAM" id="Phobius"/>
    </source>
</evidence>
<sequence>MRWNRVLAAIELLVAAAAVYGGVGLAWDNRLGMLDSWLAGSPFHSWLWPGVLLLLVVAAPMTVAAVLELRASPWAAPASLAAGGAQVAWIAAQLYVFQLYHVLQPVMLGFGLLVMALALWAHRTEPALGPVARLSGRDLVRGRSWR</sequence>
<dbReference type="Proteomes" id="UP001612915">
    <property type="component" value="Unassembled WGS sequence"/>
</dbReference>
<feature type="transmembrane region" description="Helical" evidence="1">
    <location>
        <begin position="45"/>
        <end position="67"/>
    </location>
</feature>
<name>A0ABW8AMT6_9ACTN</name>
<organism evidence="2 3">
    <name type="scientific">Spongisporangium articulatum</name>
    <dbReference type="NCBI Taxonomy" id="3362603"/>
    <lineage>
        <taxon>Bacteria</taxon>
        <taxon>Bacillati</taxon>
        <taxon>Actinomycetota</taxon>
        <taxon>Actinomycetes</taxon>
        <taxon>Kineosporiales</taxon>
        <taxon>Kineosporiaceae</taxon>
        <taxon>Spongisporangium</taxon>
    </lineage>
</organism>
<accession>A0ABW8AMT6</accession>
<keyword evidence="3" id="KW-1185">Reference proteome</keyword>
<keyword evidence="1" id="KW-1133">Transmembrane helix</keyword>
<keyword evidence="1" id="KW-0472">Membrane</keyword>
<gene>
    <name evidence="2" type="ORF">ACIB24_10045</name>
</gene>